<evidence type="ECO:0000313" key="14">
    <source>
        <dbReference type="Proteomes" id="UP000829401"/>
    </source>
</evidence>
<protein>
    <recommendedName>
        <fullName evidence="9">DNA 5'-3' helicase</fullName>
        <ecNumber evidence="9">5.6.2.3</ecNumber>
    </recommendedName>
</protein>
<evidence type="ECO:0000256" key="3">
    <source>
        <dbReference type="ARBA" id="ARBA00022741"/>
    </source>
</evidence>
<keyword evidence="8" id="KW-0413">Isomerase</keyword>
<dbReference type="OrthoDB" id="9773982at2"/>
<dbReference type="InterPro" id="IPR027417">
    <property type="entry name" value="P-loop_NTPase"/>
</dbReference>
<dbReference type="eggNOG" id="COG0305">
    <property type="taxonomic scope" value="Bacteria"/>
</dbReference>
<accession>A0A9E7CQJ3</accession>
<feature type="domain" description="DNA helicase DnaB-like N-terminal" evidence="11">
    <location>
        <begin position="10"/>
        <end position="92"/>
    </location>
</feature>
<evidence type="ECO:0000256" key="7">
    <source>
        <dbReference type="ARBA" id="ARBA00023125"/>
    </source>
</evidence>
<evidence type="ECO:0000313" key="13">
    <source>
        <dbReference type="EMBL" id="UNO47934.1"/>
    </source>
</evidence>
<dbReference type="STRING" id="1356854.N007_05770"/>
<dbReference type="Gene3D" id="3.40.50.300">
    <property type="entry name" value="P-loop containing nucleotide triphosphate hydrolases"/>
    <property type="match status" value="1"/>
</dbReference>
<dbReference type="EMBL" id="CP080467">
    <property type="protein sequence ID" value="UNO47934.1"/>
    <property type="molecule type" value="Genomic_DNA"/>
</dbReference>
<evidence type="ECO:0000256" key="8">
    <source>
        <dbReference type="ARBA" id="ARBA00023235"/>
    </source>
</evidence>
<dbReference type="SUPFAM" id="SSF52540">
    <property type="entry name" value="P-loop containing nucleoside triphosphate hydrolases"/>
    <property type="match status" value="1"/>
</dbReference>
<dbReference type="Gene3D" id="1.10.860.10">
    <property type="entry name" value="DNAb Helicase, Chain A"/>
    <property type="match status" value="1"/>
</dbReference>
<keyword evidence="2" id="KW-0235">DNA replication</keyword>
<dbReference type="InterPro" id="IPR016136">
    <property type="entry name" value="DNA_helicase_N/primase_C"/>
</dbReference>
<dbReference type="InterPro" id="IPR007693">
    <property type="entry name" value="DNA_helicase_DnaB-like_N"/>
</dbReference>
<comment type="catalytic activity">
    <reaction evidence="10">
        <text>ATP + H2O = ADP + phosphate + H(+)</text>
        <dbReference type="Rhea" id="RHEA:13065"/>
        <dbReference type="ChEBI" id="CHEBI:15377"/>
        <dbReference type="ChEBI" id="CHEBI:15378"/>
        <dbReference type="ChEBI" id="CHEBI:30616"/>
        <dbReference type="ChEBI" id="CHEBI:43474"/>
        <dbReference type="ChEBI" id="CHEBI:456216"/>
        <dbReference type="EC" id="5.6.2.3"/>
    </reaction>
</comment>
<name>T0DDM6_ALIAG</name>
<dbReference type="KEGG" id="aaco:K1I37_14760"/>
<keyword evidence="5 13" id="KW-0347">Helicase</keyword>
<evidence type="ECO:0000256" key="5">
    <source>
        <dbReference type="ARBA" id="ARBA00022806"/>
    </source>
</evidence>
<evidence type="ECO:0000259" key="11">
    <source>
        <dbReference type="Pfam" id="PF00772"/>
    </source>
</evidence>
<proteinExistence type="inferred from homology"/>
<dbReference type="EC" id="5.6.2.3" evidence="9"/>
<feature type="domain" description="SF4 helicase" evidence="12">
    <location>
        <begin position="186"/>
        <end position="367"/>
    </location>
</feature>
<dbReference type="InterPro" id="IPR036185">
    <property type="entry name" value="DNA_heli_DnaB-like_N_sf"/>
</dbReference>
<evidence type="ECO:0000256" key="2">
    <source>
        <dbReference type="ARBA" id="ARBA00022705"/>
    </source>
</evidence>
<organism evidence="13 14">
    <name type="scientific">Alicyclobacillus acidoterrestris (strain ATCC 49025 / DSM 3922 / CIP 106132 / NCIMB 13137 / GD3B)</name>
    <dbReference type="NCBI Taxonomy" id="1356854"/>
    <lineage>
        <taxon>Bacteria</taxon>
        <taxon>Bacillati</taxon>
        <taxon>Bacillota</taxon>
        <taxon>Bacilli</taxon>
        <taxon>Bacillales</taxon>
        <taxon>Alicyclobacillaceae</taxon>
        <taxon>Alicyclobacillus</taxon>
    </lineage>
</organism>
<keyword evidence="14" id="KW-1185">Reference proteome</keyword>
<dbReference type="GO" id="GO:0006260">
    <property type="term" value="P:DNA replication"/>
    <property type="evidence" value="ECO:0007669"/>
    <property type="project" value="UniProtKB-KW"/>
</dbReference>
<evidence type="ECO:0000256" key="10">
    <source>
        <dbReference type="ARBA" id="ARBA00048954"/>
    </source>
</evidence>
<dbReference type="PANTHER" id="PTHR30153">
    <property type="entry name" value="REPLICATIVE DNA HELICASE DNAB"/>
    <property type="match status" value="1"/>
</dbReference>
<keyword evidence="7" id="KW-0238">DNA-binding</keyword>
<reference evidence="14" key="1">
    <citation type="journal article" date="2022" name="G3 (Bethesda)">
        <title>Unveiling the complete genome sequence of Alicyclobacillus acidoterrestris DSM 3922T, a taint-producing strain.</title>
        <authorList>
            <person name="Leonardo I.C."/>
            <person name="Barreto Crespo M.T."/>
            <person name="Gaspar F.B."/>
        </authorList>
    </citation>
    <scope>NUCLEOTIDE SEQUENCE [LARGE SCALE GENOMIC DNA]</scope>
    <source>
        <strain evidence="14">DSM 3922</strain>
    </source>
</reference>
<evidence type="ECO:0000256" key="4">
    <source>
        <dbReference type="ARBA" id="ARBA00022801"/>
    </source>
</evidence>
<dbReference type="GO" id="GO:0043139">
    <property type="term" value="F:5'-3' DNA helicase activity"/>
    <property type="evidence" value="ECO:0007669"/>
    <property type="project" value="UniProtKB-EC"/>
</dbReference>
<dbReference type="PANTHER" id="PTHR30153:SF2">
    <property type="entry name" value="REPLICATIVE DNA HELICASE"/>
    <property type="match status" value="1"/>
</dbReference>
<sequence>MQAQTPPINEWIIIKAIYTNPQHLVNVAEQIDIRDFTYRPFRIIYTAIKQLAASGTAVNSESIMALLQSEQPAYYQEIDAIGGTATLDTLYDPQYRNMVGLDEHIRSIRDRADNQNIINAADELKRRIEDGDANELALEEFDKSIQAIKLRGRQQDVKPVGHSIDDLLSRIVNQDEDIVGVNIGKKYPKLDRMIRHIQPKRVTIFLSNYKSGKSTVLLELAWYMASECNVPTLFGDTELFDSEVQTRLLAKVSGFPMEYILSGHWNTMESHRNIILNAKEKIKQTPFYWHNTNHMSRSQIVSLVKLCQLKYGIQVFAYDYIKPDIEDDINARVDLQIGAKVDMLKESIAKACNIAVLSAIQMNEDTGRAANSKEGERLADNVIVLRRTKDEDDMPFASHLLWLKTSRYTQANVTVPLDIDFGTQKIEEK</sequence>
<gene>
    <name evidence="13" type="ORF">K1I37_14760</name>
</gene>
<comment type="similarity">
    <text evidence="1">Belongs to the helicase family. DnaB subfamily.</text>
</comment>
<keyword evidence="4" id="KW-0378">Hydrolase</keyword>
<dbReference type="GO" id="GO:0003677">
    <property type="term" value="F:DNA binding"/>
    <property type="evidence" value="ECO:0007669"/>
    <property type="project" value="UniProtKB-KW"/>
</dbReference>
<dbReference type="GO" id="GO:0005829">
    <property type="term" value="C:cytosol"/>
    <property type="evidence" value="ECO:0007669"/>
    <property type="project" value="TreeGrafter"/>
</dbReference>
<dbReference type="AlphaFoldDB" id="T0DDM6"/>
<dbReference type="Pfam" id="PF03796">
    <property type="entry name" value="DnaB_C"/>
    <property type="match status" value="1"/>
</dbReference>
<accession>T0DDM6</accession>
<evidence type="ECO:0000256" key="9">
    <source>
        <dbReference type="ARBA" id="ARBA00044969"/>
    </source>
</evidence>
<keyword evidence="3" id="KW-0547">Nucleotide-binding</keyword>
<evidence type="ECO:0000256" key="6">
    <source>
        <dbReference type="ARBA" id="ARBA00022840"/>
    </source>
</evidence>
<keyword evidence="6" id="KW-0067">ATP-binding</keyword>
<evidence type="ECO:0000256" key="1">
    <source>
        <dbReference type="ARBA" id="ARBA00008428"/>
    </source>
</evidence>
<dbReference type="SUPFAM" id="SSF48024">
    <property type="entry name" value="N-terminal domain of DnaB helicase"/>
    <property type="match status" value="1"/>
</dbReference>
<dbReference type="Pfam" id="PF00772">
    <property type="entry name" value="DnaB"/>
    <property type="match status" value="1"/>
</dbReference>
<dbReference type="GO" id="GO:0005524">
    <property type="term" value="F:ATP binding"/>
    <property type="evidence" value="ECO:0007669"/>
    <property type="project" value="UniProtKB-KW"/>
</dbReference>
<dbReference type="Proteomes" id="UP000829401">
    <property type="component" value="Chromosome"/>
</dbReference>
<dbReference type="InterPro" id="IPR007694">
    <property type="entry name" value="DNA_helicase_DnaB-like_C"/>
</dbReference>
<evidence type="ECO:0000259" key="12">
    <source>
        <dbReference type="Pfam" id="PF03796"/>
    </source>
</evidence>
<dbReference type="RefSeq" id="WP_021296197.1">
    <property type="nucleotide sequence ID" value="NZ_AURB01000124.1"/>
</dbReference>
<dbReference type="GO" id="GO:0016787">
    <property type="term" value="F:hydrolase activity"/>
    <property type="evidence" value="ECO:0007669"/>
    <property type="project" value="UniProtKB-KW"/>
</dbReference>